<keyword evidence="6 10" id="KW-0808">Transferase</keyword>
<dbReference type="Pfam" id="PF00809">
    <property type="entry name" value="Pterin_bind"/>
    <property type="match status" value="1"/>
</dbReference>
<dbReference type="EMBL" id="CP007490">
    <property type="protein sequence ID" value="AIC46990.1"/>
    <property type="molecule type" value="Genomic_DNA"/>
</dbReference>
<dbReference type="EC" id="2.5.1.15" evidence="5 10"/>
<evidence type="ECO:0000256" key="8">
    <source>
        <dbReference type="ARBA" id="ARBA00022842"/>
    </source>
</evidence>
<dbReference type="Gene3D" id="3.20.20.20">
    <property type="entry name" value="Dihydropteroate synthase-like"/>
    <property type="match status" value="1"/>
</dbReference>
<dbReference type="PANTHER" id="PTHR20941">
    <property type="entry name" value="FOLATE SYNTHESIS PROTEINS"/>
    <property type="match status" value="1"/>
</dbReference>
<dbReference type="HOGENOM" id="CLU_008023_0_2_11"/>
<dbReference type="GO" id="GO:0004156">
    <property type="term" value="F:dihydropteroate synthase activity"/>
    <property type="evidence" value="ECO:0007669"/>
    <property type="project" value="UniProtKB-EC"/>
</dbReference>
<organism evidence="12 13">
    <name type="scientific">Rhodoluna lacicola</name>
    <dbReference type="NCBI Taxonomy" id="529884"/>
    <lineage>
        <taxon>Bacteria</taxon>
        <taxon>Bacillati</taxon>
        <taxon>Actinomycetota</taxon>
        <taxon>Actinomycetes</taxon>
        <taxon>Micrococcales</taxon>
        <taxon>Microbacteriaceae</taxon>
        <taxon>Luna cluster</taxon>
        <taxon>Luna-1 subcluster</taxon>
        <taxon>Rhodoluna</taxon>
    </lineage>
</organism>
<evidence type="ECO:0000256" key="3">
    <source>
        <dbReference type="ARBA" id="ARBA00004763"/>
    </source>
</evidence>
<feature type="domain" description="Pterin-binding" evidence="11">
    <location>
        <begin position="8"/>
        <end position="279"/>
    </location>
</feature>
<comment type="catalytic activity">
    <reaction evidence="1">
        <text>(7,8-dihydropterin-6-yl)methyl diphosphate + 4-aminobenzoate = 7,8-dihydropteroate + diphosphate</text>
        <dbReference type="Rhea" id="RHEA:19949"/>
        <dbReference type="ChEBI" id="CHEBI:17836"/>
        <dbReference type="ChEBI" id="CHEBI:17839"/>
        <dbReference type="ChEBI" id="CHEBI:33019"/>
        <dbReference type="ChEBI" id="CHEBI:72950"/>
        <dbReference type="EC" id="2.5.1.15"/>
    </reaction>
</comment>
<dbReference type="GO" id="GO:0005829">
    <property type="term" value="C:cytosol"/>
    <property type="evidence" value="ECO:0007669"/>
    <property type="project" value="TreeGrafter"/>
</dbReference>
<dbReference type="InterPro" id="IPR045031">
    <property type="entry name" value="DHP_synth-like"/>
</dbReference>
<dbReference type="KEGG" id="rla:Rhola_00001630"/>
<keyword evidence="8 10" id="KW-0460">Magnesium</keyword>
<dbReference type="PATRIC" id="fig|529884.3.peg.152"/>
<dbReference type="SUPFAM" id="SSF51717">
    <property type="entry name" value="Dihydropteroate synthetase-like"/>
    <property type="match status" value="1"/>
</dbReference>
<dbReference type="Proteomes" id="UP000067708">
    <property type="component" value="Chromosome"/>
</dbReference>
<dbReference type="AlphaFoldDB" id="A0A060JE00"/>
<dbReference type="PROSITE" id="PS00793">
    <property type="entry name" value="DHPS_2"/>
    <property type="match status" value="1"/>
</dbReference>
<dbReference type="InterPro" id="IPR000489">
    <property type="entry name" value="Pterin-binding_dom"/>
</dbReference>
<protein>
    <recommendedName>
        <fullName evidence="5 10">Dihydropteroate synthase</fullName>
        <shortName evidence="10">DHPS</shortName>
        <ecNumber evidence="5 10">2.5.1.15</ecNumber>
    </recommendedName>
    <alternativeName>
        <fullName evidence="10">Dihydropteroate pyrophosphorylase</fullName>
    </alternativeName>
</protein>
<evidence type="ECO:0000256" key="2">
    <source>
        <dbReference type="ARBA" id="ARBA00001946"/>
    </source>
</evidence>
<dbReference type="PANTHER" id="PTHR20941:SF1">
    <property type="entry name" value="FOLIC ACID SYNTHESIS PROTEIN FOL1"/>
    <property type="match status" value="1"/>
</dbReference>
<evidence type="ECO:0000256" key="7">
    <source>
        <dbReference type="ARBA" id="ARBA00022723"/>
    </source>
</evidence>
<accession>A0A060JE00</accession>
<evidence type="ECO:0000256" key="6">
    <source>
        <dbReference type="ARBA" id="ARBA00022679"/>
    </source>
</evidence>
<dbReference type="NCBIfam" id="TIGR01496">
    <property type="entry name" value="DHPS"/>
    <property type="match status" value="1"/>
</dbReference>
<proteinExistence type="inferred from homology"/>
<dbReference type="UniPathway" id="UPA00077">
    <property type="reaction ID" value="UER00156"/>
</dbReference>
<comment type="cofactor">
    <cofactor evidence="2 10">
        <name>Mg(2+)</name>
        <dbReference type="ChEBI" id="CHEBI:18420"/>
    </cofactor>
</comment>
<evidence type="ECO:0000313" key="12">
    <source>
        <dbReference type="EMBL" id="AIC46990.1"/>
    </source>
</evidence>
<dbReference type="RefSeq" id="WP_227818783.1">
    <property type="nucleotide sequence ID" value="NZ_CP007490.1"/>
</dbReference>
<evidence type="ECO:0000313" key="13">
    <source>
        <dbReference type="Proteomes" id="UP000067708"/>
    </source>
</evidence>
<gene>
    <name evidence="12" type="ORF">Rhola_00001630</name>
</gene>
<comment type="function">
    <text evidence="10">Catalyzes the condensation of para-aminobenzoate (pABA) with 6-hydroxymethyl-7,8-dihydropterin diphosphate (DHPt-PP) to form 7,8-dihydropteroate (H2Pte), the immediate precursor of folate derivatives.</text>
</comment>
<keyword evidence="7 10" id="KW-0479">Metal-binding</keyword>
<dbReference type="PROSITE" id="PS00792">
    <property type="entry name" value="DHPS_1"/>
    <property type="match status" value="1"/>
</dbReference>
<sequence>MQTNNPAPKIMGVLNVTPDSFSDGGQFDSLAAALDHARVLIIGGANIIDVGGESTRPGAQRISTDEELARVIPVIEALSAELLNTGRNDVQISIDTMNASTALAALAAGAKIINDVSGGLADEKMFSVAAATGATLVISHWRGFSTEMDQLNQYQDVAREVAIELKNRIDVALATGVSKGKIVIDPGLGFAKDMDQNWKLVARLDELEKLGYPILVGASRKRFIAGALDADLEVSDSGAGTISNNRRDLATAVLTALLMQRKMWGVRVHNVVATSDAIAIVQALRDSN</sequence>
<evidence type="ECO:0000256" key="9">
    <source>
        <dbReference type="ARBA" id="ARBA00022909"/>
    </source>
</evidence>
<dbReference type="GO" id="GO:0046654">
    <property type="term" value="P:tetrahydrofolate biosynthetic process"/>
    <property type="evidence" value="ECO:0007669"/>
    <property type="project" value="UniProtKB-UniPathway"/>
</dbReference>
<evidence type="ECO:0000259" key="11">
    <source>
        <dbReference type="PROSITE" id="PS50972"/>
    </source>
</evidence>
<dbReference type="InterPro" id="IPR006390">
    <property type="entry name" value="DHP_synth_dom"/>
</dbReference>
<keyword evidence="13" id="KW-1185">Reference proteome</keyword>
<evidence type="ECO:0000256" key="5">
    <source>
        <dbReference type="ARBA" id="ARBA00012458"/>
    </source>
</evidence>
<evidence type="ECO:0000256" key="10">
    <source>
        <dbReference type="RuleBase" id="RU361205"/>
    </source>
</evidence>
<dbReference type="STRING" id="529884.Rhola_00001630"/>
<comment type="pathway">
    <text evidence="3 10">Cofactor biosynthesis; tetrahydrofolate biosynthesis; 7,8-dihydrofolate from 2-amino-4-hydroxy-6-hydroxymethyl-7,8-dihydropteridine diphosphate and 4-aminobenzoate: step 1/2.</text>
</comment>
<comment type="similarity">
    <text evidence="4 10">Belongs to the DHPS family.</text>
</comment>
<evidence type="ECO:0000256" key="1">
    <source>
        <dbReference type="ARBA" id="ARBA00000012"/>
    </source>
</evidence>
<dbReference type="eggNOG" id="COG0294">
    <property type="taxonomic scope" value="Bacteria"/>
</dbReference>
<dbReference type="PROSITE" id="PS50972">
    <property type="entry name" value="PTERIN_BINDING"/>
    <property type="match status" value="1"/>
</dbReference>
<dbReference type="CDD" id="cd00739">
    <property type="entry name" value="DHPS"/>
    <property type="match status" value="1"/>
</dbReference>
<keyword evidence="9 10" id="KW-0289">Folate biosynthesis</keyword>
<name>A0A060JE00_9MICO</name>
<dbReference type="GO" id="GO:0046656">
    <property type="term" value="P:folic acid biosynthetic process"/>
    <property type="evidence" value="ECO:0007669"/>
    <property type="project" value="UniProtKB-KW"/>
</dbReference>
<dbReference type="InterPro" id="IPR011005">
    <property type="entry name" value="Dihydropteroate_synth-like_sf"/>
</dbReference>
<evidence type="ECO:0000256" key="4">
    <source>
        <dbReference type="ARBA" id="ARBA00009503"/>
    </source>
</evidence>
<dbReference type="GO" id="GO:0046872">
    <property type="term" value="F:metal ion binding"/>
    <property type="evidence" value="ECO:0007669"/>
    <property type="project" value="UniProtKB-KW"/>
</dbReference>
<reference evidence="12 13" key="1">
    <citation type="journal article" date="2014" name="Int. J. Syst. Evol. Microbiol.">
        <title>Rhodoluna lacicola gen. nov., sp. nov., a planktonic freshwater bacterium with stream-lined genome.</title>
        <authorList>
            <person name="Hahn M."/>
            <person name="Schmidt J."/>
            <person name="Taipale S.J."/>
            <person name="Doolittle W.F."/>
            <person name="Koll U."/>
        </authorList>
    </citation>
    <scope>NUCLEOTIDE SEQUENCE [LARGE SCALE GENOMIC DNA]</scope>
    <source>
        <strain evidence="12 13">MWH-Ta8</strain>
    </source>
</reference>